<dbReference type="KEGG" id="aplc:110976707"/>
<dbReference type="OMA" id="DGWSNHR"/>
<dbReference type="RefSeq" id="XP_022085901.1">
    <property type="nucleotide sequence ID" value="XM_022230209.1"/>
</dbReference>
<keyword evidence="3 6" id="KW-0812">Transmembrane</keyword>
<dbReference type="Pfam" id="PF06541">
    <property type="entry name" value="ABC_trans_CmpB"/>
    <property type="match status" value="1"/>
</dbReference>
<feature type="transmembrane region" description="Helical" evidence="6">
    <location>
        <begin position="12"/>
        <end position="34"/>
    </location>
</feature>
<keyword evidence="5 6" id="KW-0472">Membrane</keyword>
<feature type="transmembrane region" description="Helical" evidence="6">
    <location>
        <begin position="110"/>
        <end position="131"/>
    </location>
</feature>
<protein>
    <submittedName>
        <fullName evidence="8">Transmembrane protein 229B-like</fullName>
    </submittedName>
</protein>
<dbReference type="Proteomes" id="UP000694845">
    <property type="component" value="Unplaced"/>
</dbReference>
<gene>
    <name evidence="8" type="primary">LOC110976707</name>
</gene>
<dbReference type="CTD" id="161145"/>
<evidence type="ECO:0000256" key="6">
    <source>
        <dbReference type="SAM" id="Phobius"/>
    </source>
</evidence>
<dbReference type="InterPro" id="IPR010540">
    <property type="entry name" value="CmpB_TMEM229"/>
</dbReference>
<accession>A0A8B7Y1S0</accession>
<dbReference type="GeneID" id="110976707"/>
<dbReference type="AlphaFoldDB" id="A0A8B7Y1S0"/>
<dbReference type="PANTHER" id="PTHR31746:SF3">
    <property type="entry name" value="TRANSMEMBRANE PROTEIN 229B"/>
    <property type="match status" value="1"/>
</dbReference>
<evidence type="ECO:0000256" key="2">
    <source>
        <dbReference type="ARBA" id="ARBA00006371"/>
    </source>
</evidence>
<feature type="transmembrane region" description="Helical" evidence="6">
    <location>
        <begin position="77"/>
        <end position="98"/>
    </location>
</feature>
<evidence type="ECO:0000313" key="7">
    <source>
        <dbReference type="Proteomes" id="UP000694845"/>
    </source>
</evidence>
<evidence type="ECO:0000256" key="5">
    <source>
        <dbReference type="ARBA" id="ARBA00023136"/>
    </source>
</evidence>
<evidence type="ECO:0000256" key="1">
    <source>
        <dbReference type="ARBA" id="ARBA00004141"/>
    </source>
</evidence>
<comment type="subcellular location">
    <subcellularLocation>
        <location evidence="1">Membrane</location>
        <topology evidence="1">Multi-pass membrane protein</topology>
    </subcellularLocation>
</comment>
<dbReference type="GO" id="GO:0016020">
    <property type="term" value="C:membrane"/>
    <property type="evidence" value="ECO:0007669"/>
    <property type="project" value="UniProtKB-SubCell"/>
</dbReference>
<dbReference type="OrthoDB" id="5946847at2759"/>
<name>A0A8B7Y1S0_ACAPL</name>
<keyword evidence="7" id="KW-1185">Reference proteome</keyword>
<evidence type="ECO:0000256" key="3">
    <source>
        <dbReference type="ARBA" id="ARBA00022692"/>
    </source>
</evidence>
<sequence length="167" mass="19701">MWEHGPVSAWVRFYIYAIHGYFAEVMFTAAWEFVVNMNWKFPGVTSVWSLLIYGTSNMVIEHLYLRLKEKVALPARLCIYVVWIYLWEFSTGLVLRQFGACPWDYSPFDFHFFGLITLEYAPVWFFGALLTEQILIKNTLRLFFQDDEQETRQPGPQIMNGPSMKSD</sequence>
<dbReference type="PANTHER" id="PTHR31746">
    <property type="entry name" value="TRANSMEMBRANE PROTEIN 229 FAMILY MEMBER"/>
    <property type="match status" value="1"/>
</dbReference>
<feature type="transmembrane region" description="Helical" evidence="6">
    <location>
        <begin position="46"/>
        <end position="65"/>
    </location>
</feature>
<organism evidence="7 8">
    <name type="scientific">Acanthaster planci</name>
    <name type="common">Crown-of-thorns starfish</name>
    <dbReference type="NCBI Taxonomy" id="133434"/>
    <lineage>
        <taxon>Eukaryota</taxon>
        <taxon>Metazoa</taxon>
        <taxon>Echinodermata</taxon>
        <taxon>Eleutherozoa</taxon>
        <taxon>Asterozoa</taxon>
        <taxon>Asteroidea</taxon>
        <taxon>Valvatacea</taxon>
        <taxon>Valvatida</taxon>
        <taxon>Acanthasteridae</taxon>
        <taxon>Acanthaster</taxon>
    </lineage>
</organism>
<proteinExistence type="inferred from homology"/>
<comment type="similarity">
    <text evidence="2">Belongs to the TMEM229 family.</text>
</comment>
<reference evidence="8" key="1">
    <citation type="submission" date="2025-08" db="UniProtKB">
        <authorList>
            <consortium name="RefSeq"/>
        </authorList>
    </citation>
    <scope>IDENTIFICATION</scope>
</reference>
<evidence type="ECO:0000313" key="8">
    <source>
        <dbReference type="RefSeq" id="XP_022085901.1"/>
    </source>
</evidence>
<evidence type="ECO:0000256" key="4">
    <source>
        <dbReference type="ARBA" id="ARBA00022989"/>
    </source>
</evidence>
<keyword evidence="4 6" id="KW-1133">Transmembrane helix</keyword>